<dbReference type="GO" id="GO:0005737">
    <property type="term" value="C:cytoplasm"/>
    <property type="evidence" value="ECO:0007669"/>
    <property type="project" value="TreeGrafter"/>
</dbReference>
<evidence type="ECO:0000256" key="8">
    <source>
        <dbReference type="ARBA" id="ARBA00048793"/>
    </source>
</evidence>
<dbReference type="InterPro" id="IPR051402">
    <property type="entry name" value="KPR-Related"/>
</dbReference>
<reference evidence="13" key="1">
    <citation type="submission" date="2016-11" db="EMBL/GenBank/DDBJ databases">
        <authorList>
            <person name="Varghese N."/>
            <person name="Submissions S."/>
        </authorList>
    </citation>
    <scope>NUCLEOTIDE SEQUENCE [LARGE SCALE GENOMIC DNA]</scope>
    <source>
        <strain evidence="13">DSM 18016</strain>
    </source>
</reference>
<dbReference type="InterPro" id="IPR003710">
    <property type="entry name" value="ApbA"/>
</dbReference>
<sequence>MEKKNIAIIGLGGVGGYFGFKINQFNDKQNQFDITFVARGQTYDVVRENGLTLLSPEHQDSITKPGQIVQTISEISTPDLILICVKEYDLEHVCLNLKKTISPKTILLPLMNGVDIYDRIRKIIRENTILPACVYVASHIKQKGVVEHKGKAGKLIFGKDPANLTEDIDWIVQLIKDSGIDSDFKENSFADIWTKFFFVASFGLVTAKYNSSIGTVCNDTIQKQEATQIMLELKMIADKKQIDLPYNIIGKTFEKASTFPPETPTSLQLDINLKKQNSELTLFAGSIIQYANELGIATPFTEKIYQELKQKIQELSTQISL</sequence>
<evidence type="ECO:0000256" key="9">
    <source>
        <dbReference type="RuleBase" id="RU362068"/>
    </source>
</evidence>
<protein>
    <recommendedName>
        <fullName evidence="4 9">2-dehydropantoate 2-reductase</fullName>
        <ecNumber evidence="3 9">1.1.1.169</ecNumber>
    </recommendedName>
    <alternativeName>
        <fullName evidence="7 9">Ketopantoate reductase</fullName>
    </alternativeName>
</protein>
<dbReference type="SUPFAM" id="SSF51735">
    <property type="entry name" value="NAD(P)-binding Rossmann-fold domains"/>
    <property type="match status" value="1"/>
</dbReference>
<dbReference type="NCBIfam" id="TIGR00745">
    <property type="entry name" value="apbA_panE"/>
    <property type="match status" value="1"/>
</dbReference>
<feature type="domain" description="Ketopantoate reductase C-terminal" evidence="11">
    <location>
        <begin position="190"/>
        <end position="311"/>
    </location>
</feature>
<dbReference type="PANTHER" id="PTHR21708:SF26">
    <property type="entry name" value="2-DEHYDROPANTOATE 2-REDUCTASE"/>
    <property type="match status" value="1"/>
</dbReference>
<evidence type="ECO:0000256" key="7">
    <source>
        <dbReference type="ARBA" id="ARBA00032024"/>
    </source>
</evidence>
<evidence type="ECO:0000256" key="4">
    <source>
        <dbReference type="ARBA" id="ARBA00019465"/>
    </source>
</evidence>
<dbReference type="SUPFAM" id="SSF48179">
    <property type="entry name" value="6-phosphogluconate dehydrogenase C-terminal domain-like"/>
    <property type="match status" value="1"/>
</dbReference>
<name>A0A1M6NLA5_9FLAO</name>
<comment type="similarity">
    <text evidence="2 9">Belongs to the ketopantoate reductase family.</text>
</comment>
<dbReference type="InterPro" id="IPR013332">
    <property type="entry name" value="KPR_N"/>
</dbReference>
<comment type="catalytic activity">
    <reaction evidence="8 9">
        <text>(R)-pantoate + NADP(+) = 2-dehydropantoate + NADPH + H(+)</text>
        <dbReference type="Rhea" id="RHEA:16233"/>
        <dbReference type="ChEBI" id="CHEBI:11561"/>
        <dbReference type="ChEBI" id="CHEBI:15378"/>
        <dbReference type="ChEBI" id="CHEBI:15980"/>
        <dbReference type="ChEBI" id="CHEBI:57783"/>
        <dbReference type="ChEBI" id="CHEBI:58349"/>
        <dbReference type="EC" id="1.1.1.169"/>
    </reaction>
</comment>
<dbReference type="OrthoDB" id="9796561at2"/>
<feature type="domain" description="Ketopantoate reductase N-terminal" evidence="10">
    <location>
        <begin position="6"/>
        <end position="159"/>
    </location>
</feature>
<comment type="pathway">
    <text evidence="1 9">Cofactor biosynthesis; (R)-pantothenate biosynthesis; (R)-pantoate from 3-methyl-2-oxobutanoate: step 2/2.</text>
</comment>
<dbReference type="InterPro" id="IPR036291">
    <property type="entry name" value="NAD(P)-bd_dom_sf"/>
</dbReference>
<dbReference type="GO" id="GO:0008677">
    <property type="term" value="F:2-dehydropantoate 2-reductase activity"/>
    <property type="evidence" value="ECO:0007669"/>
    <property type="project" value="UniProtKB-EC"/>
</dbReference>
<evidence type="ECO:0000256" key="1">
    <source>
        <dbReference type="ARBA" id="ARBA00004994"/>
    </source>
</evidence>
<comment type="function">
    <text evidence="9">Catalyzes the NADPH-dependent reduction of ketopantoate into pantoic acid.</text>
</comment>
<dbReference type="InterPro" id="IPR013752">
    <property type="entry name" value="KPA_reductase"/>
</dbReference>
<dbReference type="Pfam" id="PF08546">
    <property type="entry name" value="ApbA_C"/>
    <property type="match status" value="1"/>
</dbReference>
<dbReference type="RefSeq" id="WP_072996256.1">
    <property type="nucleotide sequence ID" value="NZ_FRAM01000001.1"/>
</dbReference>
<evidence type="ECO:0000256" key="5">
    <source>
        <dbReference type="ARBA" id="ARBA00022857"/>
    </source>
</evidence>
<evidence type="ECO:0000259" key="11">
    <source>
        <dbReference type="Pfam" id="PF08546"/>
    </source>
</evidence>
<evidence type="ECO:0000256" key="3">
    <source>
        <dbReference type="ARBA" id="ARBA00013014"/>
    </source>
</evidence>
<gene>
    <name evidence="12" type="ORF">SAMN05444371_0491</name>
</gene>
<keyword evidence="5 9" id="KW-0521">NADP</keyword>
<dbReference type="PANTHER" id="PTHR21708">
    <property type="entry name" value="PROBABLE 2-DEHYDROPANTOATE 2-REDUCTASE"/>
    <property type="match status" value="1"/>
</dbReference>
<evidence type="ECO:0000313" key="13">
    <source>
        <dbReference type="Proteomes" id="UP000184498"/>
    </source>
</evidence>
<dbReference type="Pfam" id="PF02558">
    <property type="entry name" value="ApbA"/>
    <property type="match status" value="1"/>
</dbReference>
<evidence type="ECO:0000259" key="10">
    <source>
        <dbReference type="Pfam" id="PF02558"/>
    </source>
</evidence>
<evidence type="ECO:0000256" key="2">
    <source>
        <dbReference type="ARBA" id="ARBA00007870"/>
    </source>
</evidence>
<dbReference type="InterPro" id="IPR013328">
    <property type="entry name" value="6PGD_dom2"/>
</dbReference>
<keyword evidence="6 9" id="KW-0560">Oxidoreductase</keyword>
<proteinExistence type="inferred from homology"/>
<evidence type="ECO:0000256" key="6">
    <source>
        <dbReference type="ARBA" id="ARBA00023002"/>
    </source>
</evidence>
<dbReference type="GO" id="GO:0015940">
    <property type="term" value="P:pantothenate biosynthetic process"/>
    <property type="evidence" value="ECO:0007669"/>
    <property type="project" value="UniProtKB-UniPathway"/>
</dbReference>
<dbReference type="EMBL" id="FRAM01000001">
    <property type="protein sequence ID" value="SHJ96478.1"/>
    <property type="molecule type" value="Genomic_DNA"/>
</dbReference>
<dbReference type="InterPro" id="IPR008927">
    <property type="entry name" value="6-PGluconate_DH-like_C_sf"/>
</dbReference>
<dbReference type="AlphaFoldDB" id="A0A1M6NLA5"/>
<dbReference type="UniPathway" id="UPA00028">
    <property type="reaction ID" value="UER00004"/>
</dbReference>
<evidence type="ECO:0000313" key="12">
    <source>
        <dbReference type="EMBL" id="SHJ96478.1"/>
    </source>
</evidence>
<keyword evidence="9" id="KW-0566">Pantothenate biosynthesis</keyword>
<accession>A0A1M6NLA5</accession>
<keyword evidence="13" id="KW-1185">Reference proteome</keyword>
<dbReference type="Proteomes" id="UP000184498">
    <property type="component" value="Unassembled WGS sequence"/>
</dbReference>
<dbReference type="Gene3D" id="3.40.50.720">
    <property type="entry name" value="NAD(P)-binding Rossmann-like Domain"/>
    <property type="match status" value="1"/>
</dbReference>
<dbReference type="STRING" id="216903.SAMN05444371_0491"/>
<dbReference type="Gene3D" id="1.10.1040.10">
    <property type="entry name" value="N-(1-d-carboxylethyl)-l-norvaline Dehydrogenase, domain 2"/>
    <property type="match status" value="1"/>
</dbReference>
<dbReference type="EC" id="1.1.1.169" evidence="3 9"/>
<organism evidence="12 13">
    <name type="scientific">Epilithonimonas mollis</name>
    <dbReference type="NCBI Taxonomy" id="216903"/>
    <lineage>
        <taxon>Bacteria</taxon>
        <taxon>Pseudomonadati</taxon>
        <taxon>Bacteroidota</taxon>
        <taxon>Flavobacteriia</taxon>
        <taxon>Flavobacteriales</taxon>
        <taxon>Weeksellaceae</taxon>
        <taxon>Chryseobacterium group</taxon>
        <taxon>Epilithonimonas</taxon>
    </lineage>
</organism>